<dbReference type="SMART" id="SM01179">
    <property type="entry name" value="DUF862"/>
    <property type="match status" value="1"/>
</dbReference>
<dbReference type="PROSITE" id="PS51396">
    <property type="entry name" value="PUL"/>
    <property type="match status" value="1"/>
</dbReference>
<feature type="region of interest" description="Disordered" evidence="8">
    <location>
        <begin position="569"/>
        <end position="603"/>
    </location>
</feature>
<dbReference type="Gene3D" id="3.40.30.10">
    <property type="entry name" value="Glutaredoxin"/>
    <property type="match status" value="1"/>
</dbReference>
<dbReference type="Proteomes" id="UP000272025">
    <property type="component" value="Unassembled WGS sequence"/>
</dbReference>
<dbReference type="Pfam" id="PF05903">
    <property type="entry name" value="Peptidase_C97"/>
    <property type="match status" value="1"/>
</dbReference>
<evidence type="ECO:0000259" key="10">
    <source>
        <dbReference type="PROSITE" id="PS51396"/>
    </source>
</evidence>
<feature type="domain" description="PPPDE" evidence="11">
    <location>
        <begin position="1"/>
        <end position="141"/>
    </location>
</feature>
<feature type="region of interest" description="Disordered" evidence="8">
    <location>
        <begin position="1144"/>
        <end position="1163"/>
    </location>
</feature>
<dbReference type="SMART" id="SM00129">
    <property type="entry name" value="KISc"/>
    <property type="match status" value="1"/>
</dbReference>
<organism evidence="12 13">
    <name type="scientific">Sodiomyces alkalinus (strain CBS 110278 / VKM F-3762 / F11)</name>
    <name type="common">Alkaliphilic filamentous fungus</name>
    <dbReference type="NCBI Taxonomy" id="1314773"/>
    <lineage>
        <taxon>Eukaryota</taxon>
        <taxon>Fungi</taxon>
        <taxon>Dikarya</taxon>
        <taxon>Ascomycota</taxon>
        <taxon>Pezizomycotina</taxon>
        <taxon>Sordariomycetes</taxon>
        <taxon>Hypocreomycetidae</taxon>
        <taxon>Glomerellales</taxon>
        <taxon>Plectosphaerellaceae</taxon>
        <taxon>Sodiomyces</taxon>
    </lineage>
</organism>
<comment type="similarity">
    <text evidence="1">Belongs to the DeSI family.</text>
</comment>
<dbReference type="InterPro" id="IPR001752">
    <property type="entry name" value="Kinesin_motor_dom"/>
</dbReference>
<dbReference type="FunFam" id="3.40.850.10:FF:000050">
    <property type="entry name" value="Kinesin-like protein"/>
    <property type="match status" value="1"/>
</dbReference>
<evidence type="ECO:0000313" key="12">
    <source>
        <dbReference type="EMBL" id="ROT43164.1"/>
    </source>
</evidence>
<feature type="region of interest" description="Disordered" evidence="8">
    <location>
        <begin position="1068"/>
        <end position="1124"/>
    </location>
</feature>
<dbReference type="SUPFAM" id="SSF52540">
    <property type="entry name" value="P-loop containing nucleoside triphosphate hydrolases"/>
    <property type="match status" value="1"/>
</dbReference>
<dbReference type="CDD" id="cd01365">
    <property type="entry name" value="KISc_KIF1A_KIF1B"/>
    <property type="match status" value="1"/>
</dbReference>
<protein>
    <submittedName>
        <fullName evidence="12">Kinesin-domain-containing protein</fullName>
    </submittedName>
</protein>
<dbReference type="EMBL" id="ML119051">
    <property type="protein sequence ID" value="ROT43164.1"/>
    <property type="molecule type" value="Genomic_DNA"/>
</dbReference>
<feature type="binding site" evidence="6">
    <location>
        <begin position="713"/>
        <end position="720"/>
    </location>
    <ligand>
        <name>ATP</name>
        <dbReference type="ChEBI" id="CHEBI:30616"/>
    </ligand>
</feature>
<dbReference type="PRINTS" id="PR00380">
    <property type="entry name" value="KINESINHEAVY"/>
</dbReference>
<dbReference type="GeneID" id="39581559"/>
<dbReference type="PROSITE" id="PS00411">
    <property type="entry name" value="KINESIN_MOTOR_1"/>
    <property type="match status" value="1"/>
</dbReference>
<name>A0A3N2Q8R8_SODAK</name>
<keyword evidence="5 6" id="KW-0067">ATP-binding</keyword>
<dbReference type="Gene3D" id="3.40.850.10">
    <property type="entry name" value="Kinesin motor domain"/>
    <property type="match status" value="1"/>
</dbReference>
<dbReference type="InterPro" id="IPR013766">
    <property type="entry name" value="Thioredoxin_domain"/>
</dbReference>
<evidence type="ECO:0000259" key="9">
    <source>
        <dbReference type="PROSITE" id="PS50067"/>
    </source>
</evidence>
<evidence type="ECO:0000256" key="3">
    <source>
        <dbReference type="ARBA" id="ARBA00022741"/>
    </source>
</evidence>
<feature type="compositionally biased region" description="Acidic residues" evidence="8">
    <location>
        <begin position="1093"/>
        <end position="1107"/>
    </location>
</feature>
<keyword evidence="2" id="KW-0645">Protease</keyword>
<keyword evidence="13" id="KW-1185">Reference proteome</keyword>
<dbReference type="PANTHER" id="PTHR47117">
    <property type="entry name" value="STAR-RELATED LIPID TRANSFER PROTEIN 9"/>
    <property type="match status" value="1"/>
</dbReference>
<evidence type="ECO:0000259" key="11">
    <source>
        <dbReference type="PROSITE" id="PS51858"/>
    </source>
</evidence>
<dbReference type="InterPro" id="IPR011989">
    <property type="entry name" value="ARM-like"/>
</dbReference>
<dbReference type="Pfam" id="PF00085">
    <property type="entry name" value="Thioredoxin"/>
    <property type="match status" value="1"/>
</dbReference>
<dbReference type="InterPro" id="IPR036249">
    <property type="entry name" value="Thioredoxin-like_sf"/>
</dbReference>
<keyword evidence="3 6" id="KW-0547">Nucleotide-binding</keyword>
<evidence type="ECO:0000256" key="6">
    <source>
        <dbReference type="PROSITE-ProRule" id="PRU00283"/>
    </source>
</evidence>
<proteinExistence type="inferred from homology"/>
<evidence type="ECO:0000256" key="8">
    <source>
        <dbReference type="SAM" id="MobiDB-lite"/>
    </source>
</evidence>
<keyword evidence="4" id="KW-0378">Hydrolase</keyword>
<evidence type="ECO:0000256" key="1">
    <source>
        <dbReference type="ARBA" id="ARBA00008140"/>
    </source>
</evidence>
<keyword evidence="6" id="KW-0505">Motor protein</keyword>
<dbReference type="InterPro" id="IPR019821">
    <property type="entry name" value="Kinesin_motor_CS"/>
</dbReference>
<feature type="compositionally biased region" description="Basic and acidic residues" evidence="8">
    <location>
        <begin position="1144"/>
        <end position="1153"/>
    </location>
</feature>
<accession>A0A3N2Q8R8</accession>
<dbReference type="Pfam" id="PF00225">
    <property type="entry name" value="Kinesin"/>
    <property type="match status" value="1"/>
</dbReference>
<dbReference type="PROSITE" id="PS50067">
    <property type="entry name" value="KINESIN_MOTOR_2"/>
    <property type="match status" value="1"/>
</dbReference>
<dbReference type="Gene3D" id="3.90.1720.30">
    <property type="entry name" value="PPPDE domains"/>
    <property type="match status" value="1"/>
</dbReference>
<dbReference type="Pfam" id="PF08324">
    <property type="entry name" value="PUL"/>
    <property type="match status" value="1"/>
</dbReference>
<dbReference type="RefSeq" id="XP_028470970.1">
    <property type="nucleotide sequence ID" value="XM_028613081.1"/>
</dbReference>
<dbReference type="GO" id="GO:0006508">
    <property type="term" value="P:proteolysis"/>
    <property type="evidence" value="ECO:0007669"/>
    <property type="project" value="UniProtKB-KW"/>
</dbReference>
<reference evidence="12 13" key="1">
    <citation type="journal article" date="2018" name="Mol. Ecol.">
        <title>The obligate alkalophilic soda-lake fungus Sodiomyces alkalinus has shifted to a protein diet.</title>
        <authorList>
            <person name="Grum-Grzhimaylo A.A."/>
            <person name="Falkoski D.L."/>
            <person name="van den Heuvel J."/>
            <person name="Valero-Jimenez C.A."/>
            <person name="Min B."/>
            <person name="Choi I.G."/>
            <person name="Lipzen A."/>
            <person name="Daum C.G."/>
            <person name="Aanen D.K."/>
            <person name="Tsang A."/>
            <person name="Henrissat B."/>
            <person name="Bilanenko E.N."/>
            <person name="de Vries R.P."/>
            <person name="van Kan J.A.L."/>
            <person name="Grigoriev I.V."/>
            <person name="Debets A.J.M."/>
        </authorList>
    </citation>
    <scope>NUCLEOTIDE SEQUENCE [LARGE SCALE GENOMIC DNA]</scope>
    <source>
        <strain evidence="12 13">F11</strain>
    </source>
</reference>
<dbReference type="InterPro" id="IPR013535">
    <property type="entry name" value="PUL_dom"/>
</dbReference>
<dbReference type="GO" id="GO:0005524">
    <property type="term" value="F:ATP binding"/>
    <property type="evidence" value="ECO:0007669"/>
    <property type="project" value="UniProtKB-UniRule"/>
</dbReference>
<dbReference type="GO" id="GO:0008017">
    <property type="term" value="F:microtubule binding"/>
    <property type="evidence" value="ECO:0007669"/>
    <property type="project" value="InterPro"/>
</dbReference>
<dbReference type="GO" id="GO:0007018">
    <property type="term" value="P:microtubule-based movement"/>
    <property type="evidence" value="ECO:0007669"/>
    <property type="project" value="InterPro"/>
</dbReference>
<dbReference type="InterPro" id="IPR042266">
    <property type="entry name" value="PPPDE_sf"/>
</dbReference>
<dbReference type="OrthoDB" id="21221at2759"/>
<dbReference type="Gene3D" id="1.25.10.10">
    <property type="entry name" value="Leucine-rich Repeat Variant"/>
    <property type="match status" value="1"/>
</dbReference>
<dbReference type="InterPro" id="IPR027417">
    <property type="entry name" value="P-loop_NTPase"/>
</dbReference>
<dbReference type="InterPro" id="IPR036961">
    <property type="entry name" value="Kinesin_motor_dom_sf"/>
</dbReference>
<dbReference type="STRING" id="1314773.A0A3N2Q8R8"/>
<dbReference type="SUPFAM" id="SSF52833">
    <property type="entry name" value="Thioredoxin-like"/>
    <property type="match status" value="1"/>
</dbReference>
<keyword evidence="7" id="KW-0175">Coiled coil</keyword>
<dbReference type="GO" id="GO:0008233">
    <property type="term" value="F:peptidase activity"/>
    <property type="evidence" value="ECO:0007669"/>
    <property type="project" value="UniProtKB-KW"/>
</dbReference>
<evidence type="ECO:0000256" key="5">
    <source>
        <dbReference type="ARBA" id="ARBA00022840"/>
    </source>
</evidence>
<evidence type="ECO:0000256" key="2">
    <source>
        <dbReference type="ARBA" id="ARBA00022670"/>
    </source>
</evidence>
<feature type="coiled-coil region" evidence="7">
    <location>
        <begin position="1006"/>
        <end position="1033"/>
    </location>
</feature>
<evidence type="ECO:0000256" key="4">
    <source>
        <dbReference type="ARBA" id="ARBA00022801"/>
    </source>
</evidence>
<dbReference type="PROSITE" id="PS51858">
    <property type="entry name" value="PPPDE"/>
    <property type="match status" value="1"/>
</dbReference>
<dbReference type="CDD" id="cd02947">
    <property type="entry name" value="TRX_family"/>
    <property type="match status" value="1"/>
</dbReference>
<feature type="domain" description="Kinesin motor" evidence="9">
    <location>
        <begin position="609"/>
        <end position="968"/>
    </location>
</feature>
<evidence type="ECO:0000256" key="7">
    <source>
        <dbReference type="SAM" id="Coils"/>
    </source>
</evidence>
<dbReference type="AlphaFoldDB" id="A0A3N2Q8R8"/>
<dbReference type="InterPro" id="IPR008580">
    <property type="entry name" value="PPPDE_dom"/>
</dbReference>
<feature type="domain" description="PUL" evidence="10">
    <location>
        <begin position="283"/>
        <end position="560"/>
    </location>
</feature>
<dbReference type="GO" id="GO:0003777">
    <property type="term" value="F:microtubule motor activity"/>
    <property type="evidence" value="ECO:0007669"/>
    <property type="project" value="InterPro"/>
</dbReference>
<evidence type="ECO:0000313" key="13">
    <source>
        <dbReference type="Proteomes" id="UP000272025"/>
    </source>
</evidence>
<comment type="similarity">
    <text evidence="6">Belongs to the TRAFAC class myosin-kinesin ATPase superfamily. Kinesin family.</text>
</comment>
<sequence>MEVQVLVYDLSQGLARQLSEGLLGFRLDAIYHASILLNGLEYVYDGGIIAITPGSSHLGQPMERIPLGDTELPMDVIMEYLDSLRPIFTAERYDLWTHNCNNFSDSLAKFLIGRGIPDHIINMPRAVLDSPMGRMLMPQLNQTISAARQNGSILGIRQNGTVTANGTSTSQPQLASTVRTVSNIRELDAALKPAKRALYPLYEELAAETAGKAVLIKVDVSHALDVGNRFSIRATPTFITFLRGEKENQWSGADPAALRGNVQLLVQMAWPRHPHELLNLPSFSNPTIKPVLFSRVPPMQKLLAKMGDMAQEPGVQALKHFVQVHAQQGPTEAVLPDMNQLAALLQKAVASAPPEGSFAVVDLFRCALLDPRISGFYAEEKGHAAVISLLDTVNGSKDCPYALRLVTLQMACNLFSSPLYADEILRNDIVRTPIIQLISSSFLDDSHSSVRVAAASLMFNVALANSKTRREGSVEDLPEGDQVELAASVLEAIGQEDGSPEALQGMLLGLGHLVHRTALDGELADLLRAMDAEDTVLAKRNESEAGHLVLDDITETLLEMALDSRLMPTSANPASPSELRVVRSSASTPSLRSRDGALPPHLRMDGGGNVRVVVRVRTFLPREVQRGAQCLIHMDPITQQTTLLVPDDLDPANAKTRSRKVVEEKNFTFDNSFWSHNAEDDHYATQEDIYNSLGEEFLDHNFEGYHTCIFAYGQTGSGKSYTMMGTPEEPGLIPRTCEDLFERIEAAQNETPNISYNVRVSYFEVYNEHVRDLLVPVVPNQPPYYLKIRESPTEGPYVKDLTEVPVRNLNEILRYMKAGDASRTTASTKMNDTSSRSHAVFTIMLKQIQHDMDTDETTERSSRIRLVDLAGSERAKATEATGQRLREGSNINKSLTTLGRVIGALADAKHNSRKRNKDVVPYRDSILTWLLKDSLGGNSKTAMIACIAPSDYEETLSTLRYADQAKRIRTRAVVNQDHVSAAQRDAQIEAMADEIRMLQLSVSESRRREKDSTKDQEEKLEEYQKSVAAMQRMMEERTLVAEGKIRSLQTENEALRLHLKLALDSLKNPIPPVKVTSPEPGDKCQMEGGNGEGNEDEDDTASYDGDSDSTACASDPGGDDDMEDYMKDLLKDLGMFRRKIGDDMGRWATDSDTRQPLGGGFNI</sequence>
<gene>
    <name evidence="12" type="ORF">SODALDRAFT_342296</name>
</gene>